<dbReference type="Gene3D" id="1.20.120.440">
    <property type="entry name" value="YppE-like"/>
    <property type="match status" value="1"/>
</dbReference>
<dbReference type="InterPro" id="IPR014913">
    <property type="entry name" value="YppE-like"/>
</dbReference>
<dbReference type="SUPFAM" id="SSF140415">
    <property type="entry name" value="YppE-like"/>
    <property type="match status" value="1"/>
</dbReference>
<comment type="caution">
    <text evidence="1">The sequence shown here is derived from an EMBL/GenBank/DDBJ whole genome shotgun (WGS) entry which is preliminary data.</text>
</comment>
<sequence>MSIELELSYKLKQINEEALARFMEGKEKETAYDFYAQIKPAFEEGSKIANDWKDLLTERYKTDRPKHVHPSQLDSAVDNIEQQILQSFDPKAKSLRYKNTKESVDYVVNSVIEWLEKSKP</sequence>
<evidence type="ECO:0000313" key="1">
    <source>
        <dbReference type="EMBL" id="MBS2969366.1"/>
    </source>
</evidence>
<dbReference type="EMBL" id="JAGVRK010000001">
    <property type="protein sequence ID" value="MBS2969366.1"/>
    <property type="molecule type" value="Genomic_DNA"/>
</dbReference>
<protein>
    <submittedName>
        <fullName evidence="1">DUF1798 family protein</fullName>
    </submittedName>
</protein>
<dbReference type="Proteomes" id="UP000682403">
    <property type="component" value="Unassembled WGS sequence"/>
</dbReference>
<reference evidence="1 2" key="1">
    <citation type="submission" date="2021-04" db="EMBL/GenBank/DDBJ databases">
        <title>Metabacillus sp. strain KIGAM252 whole genome sequence.</title>
        <authorList>
            <person name="Seo M.-J."/>
            <person name="Cho E.-S."/>
            <person name="Hwang C.Y."/>
            <person name="Yoon D.J."/>
        </authorList>
    </citation>
    <scope>NUCLEOTIDE SEQUENCE [LARGE SCALE GENOMIC DNA]</scope>
    <source>
        <strain evidence="1 2">KIGAM252</strain>
    </source>
</reference>
<proteinExistence type="predicted"/>
<dbReference type="Pfam" id="PF08807">
    <property type="entry name" value="DUF1798"/>
    <property type="match status" value="1"/>
</dbReference>
<gene>
    <name evidence="1" type="ORF">J9317_11375</name>
</gene>
<name>A0ABS5LFH0_9BACI</name>
<evidence type="ECO:0000313" key="2">
    <source>
        <dbReference type="Proteomes" id="UP000682403"/>
    </source>
</evidence>
<keyword evidence="2" id="KW-1185">Reference proteome</keyword>
<dbReference type="RefSeq" id="WP_211558687.1">
    <property type="nucleotide sequence ID" value="NZ_JAGVRK010000001.1"/>
</dbReference>
<organism evidence="1 2">
    <name type="scientific">Metabacillus flavus</name>
    <dbReference type="NCBI Taxonomy" id="2823519"/>
    <lineage>
        <taxon>Bacteria</taxon>
        <taxon>Bacillati</taxon>
        <taxon>Bacillota</taxon>
        <taxon>Bacilli</taxon>
        <taxon>Bacillales</taxon>
        <taxon>Bacillaceae</taxon>
        <taxon>Metabacillus</taxon>
    </lineage>
</organism>
<accession>A0ABS5LFH0</accession>
<dbReference type="InterPro" id="IPR023351">
    <property type="entry name" value="YppE-like_sf"/>
</dbReference>